<proteinExistence type="predicted"/>
<dbReference type="KEGG" id="ftj:FTUN_8249"/>
<name>A0A6M5Z4B5_9BACT</name>
<reference evidence="3" key="1">
    <citation type="submission" date="2020-05" db="EMBL/GenBank/DDBJ databases">
        <title>Frigoriglobus tundricola gen. nov., sp. nov., a psychrotolerant cellulolytic planctomycete of the family Gemmataceae with two divergent copies of 16S rRNA gene.</title>
        <authorList>
            <person name="Kulichevskaya I.S."/>
            <person name="Ivanova A.A."/>
            <person name="Naumoff D.G."/>
            <person name="Beletsky A.V."/>
            <person name="Rijpstra W.I.C."/>
            <person name="Sinninghe Damste J.S."/>
            <person name="Mardanov A.V."/>
            <person name="Ravin N.V."/>
            <person name="Dedysh S.N."/>
        </authorList>
    </citation>
    <scope>NUCLEOTIDE SEQUENCE [LARGE SCALE GENOMIC DNA]</scope>
    <source>
        <strain evidence="3">PL17</strain>
    </source>
</reference>
<keyword evidence="1" id="KW-0472">Membrane</keyword>
<gene>
    <name evidence="2" type="ORF">FTUN_8249</name>
</gene>
<keyword evidence="1" id="KW-0812">Transmembrane</keyword>
<keyword evidence="1" id="KW-1133">Transmembrane helix</keyword>
<evidence type="ECO:0000313" key="3">
    <source>
        <dbReference type="Proteomes" id="UP000503447"/>
    </source>
</evidence>
<evidence type="ECO:0000256" key="1">
    <source>
        <dbReference type="SAM" id="Phobius"/>
    </source>
</evidence>
<evidence type="ECO:0000313" key="2">
    <source>
        <dbReference type="EMBL" id="QJX00617.1"/>
    </source>
</evidence>
<keyword evidence="3" id="KW-1185">Reference proteome</keyword>
<feature type="transmembrane region" description="Helical" evidence="1">
    <location>
        <begin position="6"/>
        <end position="25"/>
    </location>
</feature>
<dbReference type="EMBL" id="CP053452">
    <property type="protein sequence ID" value="QJX00617.1"/>
    <property type="molecule type" value="Genomic_DNA"/>
</dbReference>
<protein>
    <submittedName>
        <fullName evidence="2">Uncharacterized protein</fullName>
    </submittedName>
</protein>
<dbReference type="AlphaFoldDB" id="A0A6M5Z4B5"/>
<dbReference type="Proteomes" id="UP000503447">
    <property type="component" value="Chromosome"/>
</dbReference>
<accession>A0A6M5Z4B5</accession>
<sequence>MDLTVWIPATVGLGLLTMALMFIFLKVCEKV</sequence>
<organism evidence="2 3">
    <name type="scientific">Frigoriglobus tundricola</name>
    <dbReference type="NCBI Taxonomy" id="2774151"/>
    <lineage>
        <taxon>Bacteria</taxon>
        <taxon>Pseudomonadati</taxon>
        <taxon>Planctomycetota</taxon>
        <taxon>Planctomycetia</taxon>
        <taxon>Gemmatales</taxon>
        <taxon>Gemmataceae</taxon>
        <taxon>Frigoriglobus</taxon>
    </lineage>
</organism>